<dbReference type="OrthoDB" id="9795769at2"/>
<dbReference type="InterPro" id="IPR008179">
    <property type="entry name" value="HisE"/>
</dbReference>
<evidence type="ECO:0000313" key="18">
    <source>
        <dbReference type="Proteomes" id="UP000215383"/>
    </source>
</evidence>
<dbReference type="EC" id="3.6.1.31" evidence="15"/>
<dbReference type="Gene3D" id="1.10.287.1080">
    <property type="entry name" value="MazG-like"/>
    <property type="match status" value="1"/>
</dbReference>
<keyword evidence="8 15" id="KW-0963">Cytoplasm</keyword>
<keyword evidence="11 15" id="KW-0378">Hydrolase</keyword>
<feature type="region of interest" description="Phosphoribosyl-ATP pyrophosphohydrolase" evidence="15">
    <location>
        <begin position="130"/>
        <end position="235"/>
    </location>
</feature>
<dbReference type="HAMAP" id="MF_01019">
    <property type="entry name" value="HisIE"/>
    <property type="match status" value="1"/>
</dbReference>
<evidence type="ECO:0000256" key="15">
    <source>
        <dbReference type="HAMAP-Rule" id="MF_01019"/>
    </source>
</evidence>
<dbReference type="PANTHER" id="PTHR42945">
    <property type="entry name" value="HISTIDINE BIOSYNTHESIS BIFUNCTIONAL PROTEIN"/>
    <property type="match status" value="1"/>
</dbReference>
<dbReference type="NCBIfam" id="NF000768">
    <property type="entry name" value="PRK00051.1"/>
    <property type="match status" value="1"/>
</dbReference>
<keyword evidence="9 15" id="KW-0028">Amino-acid biosynthesis</keyword>
<reference evidence="17 18" key="1">
    <citation type="submission" date="2017-06" db="EMBL/GenBank/DDBJ databases">
        <authorList>
            <consortium name="Pathogen Informatics"/>
        </authorList>
    </citation>
    <scope>NUCLEOTIDE SEQUENCE [LARGE SCALE GENOMIC DNA]</scope>
    <source>
        <strain evidence="17 18">NCTC10570</strain>
    </source>
</reference>
<comment type="subcellular location">
    <subcellularLocation>
        <location evidence="3 15">Cytoplasm</location>
    </subcellularLocation>
</comment>
<dbReference type="GO" id="GO:0004636">
    <property type="term" value="F:phosphoribosyl-ATP diphosphatase activity"/>
    <property type="evidence" value="ECO:0007669"/>
    <property type="project" value="UniProtKB-UniRule"/>
</dbReference>
<proteinExistence type="inferred from homology"/>
<dbReference type="GO" id="GO:0005524">
    <property type="term" value="F:ATP binding"/>
    <property type="evidence" value="ECO:0007669"/>
    <property type="project" value="UniProtKB-KW"/>
</dbReference>
<protein>
    <recommendedName>
        <fullName evidence="15">Histidine biosynthesis bifunctional protein HisIE</fullName>
    </recommendedName>
    <domain>
        <recommendedName>
            <fullName evidence="15">Phosphoribosyl-AMP cyclohydrolase</fullName>
            <shortName evidence="15">PRA-CH</shortName>
            <ecNumber evidence="15">3.5.4.19</ecNumber>
        </recommendedName>
    </domain>
    <domain>
        <recommendedName>
            <fullName evidence="15">Phosphoribosyl-ATP pyrophosphatase</fullName>
            <shortName evidence="15">PRA-PH</shortName>
            <ecNumber evidence="15">3.6.1.31</ecNumber>
        </recommendedName>
    </domain>
</protein>
<dbReference type="GO" id="GO:0005737">
    <property type="term" value="C:cytoplasm"/>
    <property type="evidence" value="ECO:0007669"/>
    <property type="project" value="UniProtKB-SubCell"/>
</dbReference>
<keyword evidence="12 15" id="KW-0067">ATP-binding</keyword>
<dbReference type="Proteomes" id="UP000215383">
    <property type="component" value="Chromosome 1"/>
</dbReference>
<dbReference type="AlphaFoldDB" id="A0A239TPQ4"/>
<dbReference type="InterPro" id="IPR002496">
    <property type="entry name" value="PRib_AMP_CycHydrolase_dom"/>
</dbReference>
<feature type="region of interest" description="Phosphoribosyl-AMP cyclohydrolase" evidence="15">
    <location>
        <begin position="1"/>
        <end position="129"/>
    </location>
</feature>
<gene>
    <name evidence="17" type="primary">hisE</name>
    <name evidence="15" type="synonym">hisI</name>
    <name evidence="15" type="synonym">hisIE</name>
    <name evidence="17" type="ORF">SAMEA4364220_01112</name>
</gene>
<dbReference type="eggNOG" id="COG0140">
    <property type="taxonomic scope" value="Bacteria"/>
</dbReference>
<dbReference type="CDD" id="cd11534">
    <property type="entry name" value="NTP-PPase_HisIE_like"/>
    <property type="match status" value="1"/>
</dbReference>
<dbReference type="FunFam" id="3.10.20.810:FF:000001">
    <property type="entry name" value="Histidine biosynthesis bifunctional protein HisIE"/>
    <property type="match status" value="1"/>
</dbReference>
<accession>A0A239TPQ4</accession>
<dbReference type="Pfam" id="PF01503">
    <property type="entry name" value="PRA-PH"/>
    <property type="match status" value="1"/>
</dbReference>
<dbReference type="EMBL" id="LT906446">
    <property type="protein sequence ID" value="SNU99439.1"/>
    <property type="molecule type" value="Genomic_DNA"/>
</dbReference>
<dbReference type="NCBIfam" id="NF001611">
    <property type="entry name" value="PRK00400.1-3"/>
    <property type="match status" value="1"/>
</dbReference>
<comment type="catalytic activity">
    <reaction evidence="2 15">
        <text>1-(5-phospho-beta-D-ribosyl)-ATP + H2O = 1-(5-phospho-beta-D-ribosyl)-5'-AMP + diphosphate + H(+)</text>
        <dbReference type="Rhea" id="RHEA:22828"/>
        <dbReference type="ChEBI" id="CHEBI:15377"/>
        <dbReference type="ChEBI" id="CHEBI:15378"/>
        <dbReference type="ChEBI" id="CHEBI:33019"/>
        <dbReference type="ChEBI" id="CHEBI:59457"/>
        <dbReference type="ChEBI" id="CHEBI:73183"/>
        <dbReference type="EC" id="3.6.1.31"/>
    </reaction>
</comment>
<dbReference type="InterPro" id="IPR026660">
    <property type="entry name" value="PRA-CH"/>
</dbReference>
<feature type="domain" description="Phosphoribosyl-AMP cyclohydrolase" evidence="16">
    <location>
        <begin position="30"/>
        <end position="103"/>
    </location>
</feature>
<dbReference type="SUPFAM" id="SSF101386">
    <property type="entry name" value="all-alpha NTP pyrophosphatases"/>
    <property type="match status" value="1"/>
</dbReference>
<comment type="pathway">
    <text evidence="5 15">Amino-acid biosynthesis; L-histidine biosynthesis; L-histidine from 5-phospho-alpha-D-ribose 1-diphosphate: step 2/9.</text>
</comment>
<dbReference type="GO" id="GO:0004635">
    <property type="term" value="F:phosphoribosyl-AMP cyclohydrolase activity"/>
    <property type="evidence" value="ECO:0007669"/>
    <property type="project" value="UniProtKB-UniRule"/>
</dbReference>
<evidence type="ECO:0000256" key="5">
    <source>
        <dbReference type="ARBA" id="ARBA00005204"/>
    </source>
</evidence>
<dbReference type="PANTHER" id="PTHR42945:SF9">
    <property type="entry name" value="HISTIDINE BIOSYNTHESIS BIFUNCTIONAL PROTEIN HISIE"/>
    <property type="match status" value="1"/>
</dbReference>
<evidence type="ECO:0000256" key="2">
    <source>
        <dbReference type="ARBA" id="ARBA00001460"/>
    </source>
</evidence>
<dbReference type="NCBIfam" id="TIGR03188">
    <property type="entry name" value="histidine_hisI"/>
    <property type="match status" value="1"/>
</dbReference>
<organism evidence="17 18">
    <name type="scientific">Megamonas hypermegale</name>
    <dbReference type="NCBI Taxonomy" id="158847"/>
    <lineage>
        <taxon>Bacteria</taxon>
        <taxon>Bacillati</taxon>
        <taxon>Bacillota</taxon>
        <taxon>Negativicutes</taxon>
        <taxon>Selenomonadales</taxon>
        <taxon>Selenomonadaceae</taxon>
        <taxon>Megamonas</taxon>
    </lineage>
</organism>
<comment type="similarity">
    <text evidence="6 15">In the C-terminal section; belongs to the PRA-PH family.</text>
</comment>
<dbReference type="UniPathway" id="UPA00031">
    <property type="reaction ID" value="UER00007"/>
</dbReference>
<evidence type="ECO:0000256" key="14">
    <source>
        <dbReference type="ARBA" id="ARBA00023268"/>
    </source>
</evidence>
<dbReference type="RefSeq" id="WP_036254492.1">
    <property type="nucleotide sequence ID" value="NZ_CALXYH010000006.1"/>
</dbReference>
<evidence type="ECO:0000256" key="9">
    <source>
        <dbReference type="ARBA" id="ARBA00022605"/>
    </source>
</evidence>
<dbReference type="EC" id="3.5.4.19" evidence="15"/>
<name>A0A239TPQ4_9FIRM</name>
<dbReference type="GeneID" id="78507120"/>
<dbReference type="NCBIfam" id="NF002747">
    <property type="entry name" value="PRK02759.1"/>
    <property type="match status" value="1"/>
</dbReference>
<evidence type="ECO:0000256" key="8">
    <source>
        <dbReference type="ARBA" id="ARBA00022490"/>
    </source>
</evidence>
<evidence type="ECO:0000256" key="13">
    <source>
        <dbReference type="ARBA" id="ARBA00023102"/>
    </source>
</evidence>
<keyword evidence="13 15" id="KW-0368">Histidine biosynthesis</keyword>
<dbReference type="Pfam" id="PF01502">
    <property type="entry name" value="PRA-CH"/>
    <property type="match status" value="1"/>
</dbReference>
<evidence type="ECO:0000256" key="11">
    <source>
        <dbReference type="ARBA" id="ARBA00022801"/>
    </source>
</evidence>
<evidence type="ECO:0000259" key="16">
    <source>
        <dbReference type="Pfam" id="PF01502"/>
    </source>
</evidence>
<dbReference type="HAMAP" id="MF_01020">
    <property type="entry name" value="HisE"/>
    <property type="match status" value="1"/>
</dbReference>
<comment type="pathway">
    <text evidence="4 15">Amino-acid biosynthesis; L-histidine biosynthesis; L-histidine from 5-phospho-alpha-D-ribose 1-diphosphate: step 3/9.</text>
</comment>
<evidence type="ECO:0000256" key="4">
    <source>
        <dbReference type="ARBA" id="ARBA00005169"/>
    </source>
</evidence>
<sequence length="235" mass="27062">MIDIDISKVKFDEKGLVPAIVQEANGKVMMLAYMNEESLKKTIETGYTWFYSRSRQKLWNKGETSGNKQSVSEIFYDCDGDTLLVKVHQTGMACHTGTYTCFTDRRLFPDSKDLVPMAQPQDNTSITKVLNDLYATIKDRQIHPVKGSYTNYLFQEGQDKILKKLGEEAVETILASKNMDKEEILYEMGDLWYHCMVLLAFHNITPNDLFAELMNRRNGGEYHRFGKEVIKKNKS</sequence>
<dbReference type="SUPFAM" id="SSF141734">
    <property type="entry name" value="HisI-like"/>
    <property type="match status" value="1"/>
</dbReference>
<keyword evidence="14 15" id="KW-0511">Multifunctional enzyme</keyword>
<evidence type="ECO:0000256" key="3">
    <source>
        <dbReference type="ARBA" id="ARBA00004496"/>
    </source>
</evidence>
<evidence type="ECO:0000256" key="12">
    <source>
        <dbReference type="ARBA" id="ARBA00022840"/>
    </source>
</evidence>
<dbReference type="InterPro" id="IPR038019">
    <property type="entry name" value="PRib_AMP_CycHydrolase_sf"/>
</dbReference>
<keyword evidence="10 15" id="KW-0547">Nucleotide-binding</keyword>
<dbReference type="InterPro" id="IPR023019">
    <property type="entry name" value="His_synth_HisIE"/>
</dbReference>
<evidence type="ECO:0000256" key="1">
    <source>
        <dbReference type="ARBA" id="ARBA00000024"/>
    </source>
</evidence>
<evidence type="ECO:0000256" key="7">
    <source>
        <dbReference type="ARBA" id="ARBA00008299"/>
    </source>
</evidence>
<evidence type="ECO:0000256" key="6">
    <source>
        <dbReference type="ARBA" id="ARBA00007731"/>
    </source>
</evidence>
<keyword evidence="18" id="KW-1185">Reference proteome</keyword>
<dbReference type="HAMAP" id="MF_01021">
    <property type="entry name" value="HisI"/>
    <property type="match status" value="1"/>
</dbReference>
<dbReference type="Gene3D" id="3.10.20.810">
    <property type="entry name" value="Phosphoribosyl-AMP cyclohydrolase"/>
    <property type="match status" value="1"/>
</dbReference>
<evidence type="ECO:0000313" key="17">
    <source>
        <dbReference type="EMBL" id="SNU99439.1"/>
    </source>
</evidence>
<dbReference type="GO" id="GO:0000105">
    <property type="term" value="P:L-histidine biosynthetic process"/>
    <property type="evidence" value="ECO:0007669"/>
    <property type="project" value="UniProtKB-UniRule"/>
</dbReference>
<comment type="similarity">
    <text evidence="7 15">In the N-terminal section; belongs to the PRA-CH family.</text>
</comment>
<comment type="catalytic activity">
    <reaction evidence="1 15">
        <text>1-(5-phospho-beta-D-ribosyl)-5'-AMP + H2O = 1-(5-phospho-beta-D-ribosyl)-5-[(5-phospho-beta-D-ribosylamino)methylideneamino]imidazole-4-carboxamide</text>
        <dbReference type="Rhea" id="RHEA:20049"/>
        <dbReference type="ChEBI" id="CHEBI:15377"/>
        <dbReference type="ChEBI" id="CHEBI:58435"/>
        <dbReference type="ChEBI" id="CHEBI:59457"/>
        <dbReference type="EC" id="3.5.4.19"/>
    </reaction>
</comment>
<dbReference type="eggNOG" id="COG0139">
    <property type="taxonomic scope" value="Bacteria"/>
</dbReference>
<evidence type="ECO:0000256" key="10">
    <source>
        <dbReference type="ARBA" id="ARBA00022741"/>
    </source>
</evidence>
<dbReference type="InterPro" id="IPR021130">
    <property type="entry name" value="PRib-ATP_PPHydrolase-like"/>
</dbReference>